<accession>A0A2M8KX75</accession>
<name>A0A2M8KX75_9BACT</name>
<sequence length="260" mass="27535">MPNSKLKIFYSCVFTILIFLAAGTASAQDITSGLVGHWTFDEGSGTVAGDSSGLGNTGTLTNGPVWGVGKVGGALSFDGSNDYIDAGSNAILDDMSVFSFSAWINPGTGAYGPQGTIVQKGHGDIQLTYEGWILAFYPNAPTQLTFRAVHQTNHLLIQAPPNVFTMNEWQHVVVTWDGSPNASGVKIFRNGVEVSYSTQQNGSGPKVSDVARNFLIGINSYVNTPFKGSLDDVRIYNRALSSTDIQALYALGSGPPPSDT</sequence>
<dbReference type="AlphaFoldDB" id="A0A2M8KX75"/>
<gene>
    <name evidence="5" type="ORF">COU90_03515</name>
</gene>
<feature type="signal peptide" evidence="3">
    <location>
        <begin position="1"/>
        <end position="27"/>
    </location>
</feature>
<feature type="non-terminal residue" evidence="5">
    <location>
        <position position="260"/>
    </location>
</feature>
<dbReference type="Pfam" id="PF13385">
    <property type="entry name" value="Laminin_G_3"/>
    <property type="match status" value="1"/>
</dbReference>
<comment type="caution">
    <text evidence="5">The sequence shown here is derived from an EMBL/GenBank/DDBJ whole genome shotgun (WGS) entry which is preliminary data.</text>
</comment>
<dbReference type="PANTHER" id="PTHR47635">
    <property type="entry name" value="CUB DOMAIN-CONTAINING PROTEIN"/>
    <property type="match status" value="1"/>
</dbReference>
<organism evidence="5 6">
    <name type="scientific">Candidatus Ryanbacteria bacterium CG10_big_fil_rev_8_21_14_0_10_43_42</name>
    <dbReference type="NCBI Taxonomy" id="1974864"/>
    <lineage>
        <taxon>Bacteria</taxon>
        <taxon>Candidatus Ryaniibacteriota</taxon>
    </lineage>
</organism>
<feature type="domain" description="LamG-like jellyroll fold" evidence="4">
    <location>
        <begin position="96"/>
        <end position="243"/>
    </location>
</feature>
<dbReference type="InterPro" id="IPR013320">
    <property type="entry name" value="ConA-like_dom_sf"/>
</dbReference>
<keyword evidence="2" id="KW-1015">Disulfide bond</keyword>
<evidence type="ECO:0000256" key="1">
    <source>
        <dbReference type="ARBA" id="ARBA00022729"/>
    </source>
</evidence>
<feature type="chain" id="PRO_5014714920" description="LamG-like jellyroll fold domain-containing protein" evidence="3">
    <location>
        <begin position="28"/>
        <end position="260"/>
    </location>
</feature>
<evidence type="ECO:0000313" key="6">
    <source>
        <dbReference type="Proteomes" id="UP000229098"/>
    </source>
</evidence>
<evidence type="ECO:0000313" key="5">
    <source>
        <dbReference type="EMBL" id="PJE64483.1"/>
    </source>
</evidence>
<evidence type="ECO:0000256" key="3">
    <source>
        <dbReference type="SAM" id="SignalP"/>
    </source>
</evidence>
<evidence type="ECO:0000259" key="4">
    <source>
        <dbReference type="SMART" id="SM00560"/>
    </source>
</evidence>
<dbReference type="InterPro" id="IPR006558">
    <property type="entry name" value="LamG-like"/>
</dbReference>
<protein>
    <recommendedName>
        <fullName evidence="4">LamG-like jellyroll fold domain-containing protein</fullName>
    </recommendedName>
</protein>
<reference evidence="6" key="1">
    <citation type="submission" date="2017-09" db="EMBL/GenBank/DDBJ databases">
        <title>Depth-based differentiation of microbial function through sediment-hosted aquifers and enrichment of novel symbionts in the deep terrestrial subsurface.</title>
        <authorList>
            <person name="Probst A.J."/>
            <person name="Ladd B."/>
            <person name="Jarett J.K."/>
            <person name="Geller-Mcgrath D.E."/>
            <person name="Sieber C.M.K."/>
            <person name="Emerson J.B."/>
            <person name="Anantharaman K."/>
            <person name="Thomas B.C."/>
            <person name="Malmstrom R."/>
            <person name="Stieglmeier M."/>
            <person name="Klingl A."/>
            <person name="Woyke T."/>
            <person name="Ryan C.M."/>
            <person name="Banfield J.F."/>
        </authorList>
    </citation>
    <scope>NUCLEOTIDE SEQUENCE [LARGE SCALE GENOMIC DNA]</scope>
</reference>
<dbReference type="SMART" id="SM00560">
    <property type="entry name" value="LamGL"/>
    <property type="match status" value="1"/>
</dbReference>
<dbReference type="EMBL" id="PFEF01000006">
    <property type="protein sequence ID" value="PJE64483.1"/>
    <property type="molecule type" value="Genomic_DNA"/>
</dbReference>
<dbReference type="PANTHER" id="PTHR47635:SF2">
    <property type="entry name" value="LAMG-LIKE JELLYROLL FOLD DOMAIN-CONTAINING PROTEIN"/>
    <property type="match status" value="1"/>
</dbReference>
<dbReference type="SUPFAM" id="SSF49899">
    <property type="entry name" value="Concanavalin A-like lectins/glucanases"/>
    <property type="match status" value="1"/>
</dbReference>
<keyword evidence="1 3" id="KW-0732">Signal</keyword>
<dbReference type="Proteomes" id="UP000229098">
    <property type="component" value="Unassembled WGS sequence"/>
</dbReference>
<proteinExistence type="predicted"/>
<evidence type="ECO:0000256" key="2">
    <source>
        <dbReference type="ARBA" id="ARBA00023157"/>
    </source>
</evidence>
<dbReference type="Gene3D" id="2.60.120.200">
    <property type="match status" value="1"/>
</dbReference>